<name>A0ACC1AN86_9ROSI</name>
<comment type="caution">
    <text evidence="1">The sequence shown here is derived from an EMBL/GenBank/DDBJ whole genome shotgun (WGS) entry which is preliminary data.</text>
</comment>
<dbReference type="Proteomes" id="UP001164250">
    <property type="component" value="Chromosome 9"/>
</dbReference>
<organism evidence="1 2">
    <name type="scientific">Pistacia atlantica</name>
    <dbReference type="NCBI Taxonomy" id="434234"/>
    <lineage>
        <taxon>Eukaryota</taxon>
        <taxon>Viridiplantae</taxon>
        <taxon>Streptophyta</taxon>
        <taxon>Embryophyta</taxon>
        <taxon>Tracheophyta</taxon>
        <taxon>Spermatophyta</taxon>
        <taxon>Magnoliopsida</taxon>
        <taxon>eudicotyledons</taxon>
        <taxon>Gunneridae</taxon>
        <taxon>Pentapetalae</taxon>
        <taxon>rosids</taxon>
        <taxon>malvids</taxon>
        <taxon>Sapindales</taxon>
        <taxon>Anacardiaceae</taxon>
        <taxon>Pistacia</taxon>
    </lineage>
</organism>
<dbReference type="EMBL" id="CM047905">
    <property type="protein sequence ID" value="KAJ0088147.1"/>
    <property type="molecule type" value="Genomic_DNA"/>
</dbReference>
<reference evidence="2" key="1">
    <citation type="journal article" date="2023" name="G3 (Bethesda)">
        <title>Genome assembly and association tests identify interacting loci associated with vigor, precocity, and sex in interspecific pistachio rootstocks.</title>
        <authorList>
            <person name="Palmer W."/>
            <person name="Jacygrad E."/>
            <person name="Sagayaradj S."/>
            <person name="Cavanaugh K."/>
            <person name="Han R."/>
            <person name="Bertier L."/>
            <person name="Beede B."/>
            <person name="Kafkas S."/>
            <person name="Golino D."/>
            <person name="Preece J."/>
            <person name="Michelmore R."/>
        </authorList>
    </citation>
    <scope>NUCLEOTIDE SEQUENCE [LARGE SCALE GENOMIC DNA]</scope>
</reference>
<protein>
    <submittedName>
        <fullName evidence="1">Uncharacterized protein</fullName>
    </submittedName>
</protein>
<proteinExistence type="predicted"/>
<gene>
    <name evidence="1" type="ORF">Patl1_31823</name>
</gene>
<evidence type="ECO:0000313" key="2">
    <source>
        <dbReference type="Proteomes" id="UP001164250"/>
    </source>
</evidence>
<accession>A0ACC1AN86</accession>
<evidence type="ECO:0000313" key="1">
    <source>
        <dbReference type="EMBL" id="KAJ0088147.1"/>
    </source>
</evidence>
<sequence length="499" mass="56900">MPTMTWLSNATGNKAGHSTRKLFCHGNKSPNSLPLGILSFETAKTMSRLIGLYRSLSDDEFFNLRKGAMKSKGVVFLNSKDENFLLGLACAEKLEDLDRAAATVSRLVNKCTDSAPKRFDQMFSEMTLGIMDLGKLEYASKNYEKLVEKMDKYVKATSNLHAAMASLAEMEISERKLKKWKQNLGPKQPNTDYFNEKITYQRKQVKHYKDTSLWNQTFDQSVTLMSRIVSVIYARIFVLFGPFVSDLPRPTKNVKPFLHQKITRMRVHPETNFSLLPDKNKKRTISDPILKTRRKISAIRIVKSGPLPKFEEKIDIDIDNNNSPPFKLGKNKKITHLASESTVGGAGLALRYANIIIVAESYLYSPTNVSDEARGYFYELLPEKLKTAVRAKLWGGWCTRTEETNECQQVVAEPWREALEELMAWMGPVAHDTLKWQQERYLEKQGFDAKPTVMLLQTLYFSDLEKTEAAIAELLVGLSYVYRYENRRLGGRPGRGGCR</sequence>
<keyword evidence="2" id="KW-1185">Reference proteome</keyword>